<sequence>MKLFLIFFGIFATAQTQAFKLISLGDFEFVQKKEVYGVNAEVLQKKIGKDQSQYKLIYTFTDWCKPCREMMPQIITFIHENESKVSPYFVTDLRKERDQKYLSNYLNSINFEFPVYNILLESNIDDRKGKYVKTSYDRFVQKLTKGHQNYGYGLILLFDNDSHLLYKSTYLENHDQIIQNIKKLIIQ</sequence>
<evidence type="ECO:0000313" key="4">
    <source>
        <dbReference type="Proteomes" id="UP000281810"/>
    </source>
</evidence>
<protein>
    <recommendedName>
        <fullName evidence="5">Thioredoxin domain-containing protein</fullName>
    </recommendedName>
</protein>
<name>A0A3G8ZA21_9FLAO</name>
<evidence type="ECO:0008006" key="5">
    <source>
        <dbReference type="Google" id="ProtNLM"/>
    </source>
</evidence>
<dbReference type="Proteomes" id="UP000281810">
    <property type="component" value="Chromosome"/>
</dbReference>
<dbReference type="Gene3D" id="3.40.30.10">
    <property type="entry name" value="Glutaredoxin"/>
    <property type="match status" value="1"/>
</dbReference>
<accession>A0A3G8ZA21</accession>
<accession>A0A3G8YJK5</accession>
<reference evidence="3" key="3">
    <citation type="submission" date="2018-11" db="EMBL/GenBank/DDBJ databases">
        <title>Proposal to divide the Flavobacteriaceae and reorganize its genera based on Amino Acid Identity values calculated from whole genome sequences.</title>
        <authorList>
            <person name="Nicholson A.C."/>
            <person name="Gulvik C.A."/>
            <person name="Whitney A.M."/>
            <person name="Sheth M."/>
            <person name="Batra D."/>
            <person name="Pryor J."/>
            <person name="Bernardet J.-F."/>
            <person name="Hugo C."/>
            <person name="Kampfer P."/>
            <person name="Newman J.D."/>
            <person name="McQuiston J.R."/>
        </authorList>
    </citation>
    <scope>NUCLEOTIDE SEQUENCE [LARGE SCALE GENOMIC DNA]</scope>
    <source>
        <strain evidence="3">H6466</strain>
    </source>
</reference>
<dbReference type="SUPFAM" id="SSF52833">
    <property type="entry name" value="Thioredoxin-like"/>
    <property type="match status" value="1"/>
</dbReference>
<evidence type="ECO:0000313" key="2">
    <source>
        <dbReference type="EMBL" id="AZI54229.1"/>
    </source>
</evidence>
<dbReference type="KEGG" id="eva:EIB75_02660"/>
<dbReference type="EMBL" id="CP034160">
    <property type="protein sequence ID" value="AZI54229.1"/>
    <property type="molecule type" value="Genomic_DNA"/>
</dbReference>
<dbReference type="Proteomes" id="UP000272316">
    <property type="component" value="Chromosome"/>
</dbReference>
<dbReference type="InterPro" id="IPR036249">
    <property type="entry name" value="Thioredoxin-like_sf"/>
</dbReference>
<keyword evidence="4" id="KW-1185">Reference proteome</keyword>
<dbReference type="EMBL" id="CP034161">
    <property type="protein sequence ID" value="AZI41196.1"/>
    <property type="molecule type" value="Genomic_DNA"/>
</dbReference>
<dbReference type="AlphaFoldDB" id="A0A3G8ZA21"/>
<dbReference type="RefSeq" id="WP_124804076.1">
    <property type="nucleotide sequence ID" value="NZ_CP034160.1"/>
</dbReference>
<reference evidence="2" key="2">
    <citation type="submission" date="2018-11" db="EMBL/GenBank/DDBJ databases">
        <title>Proposal to divide the Flavobacteriaceae and reorganize its genera based on Amino Acid Identity values calculated from whole genome sequences.</title>
        <authorList>
            <person name="Nicholson A.C."/>
            <person name="Gulvik C.A."/>
            <person name="Whitney A.M."/>
            <person name="Humrighouse B.W."/>
            <person name="Bell M."/>
            <person name="Holmes B."/>
            <person name="Steigerwalt A."/>
            <person name="Villarma A."/>
            <person name="Sheth M."/>
            <person name="Batra D."/>
            <person name="Pryor J."/>
            <person name="Bernardet J.-F."/>
            <person name="Hugo C."/>
            <person name="Kampfer P."/>
            <person name="Newman J."/>
            <person name="Mcquiston J.R."/>
        </authorList>
    </citation>
    <scope>NUCLEOTIDE SEQUENCE [LARGE SCALE GENOMIC DNA]</scope>
    <source>
        <strain evidence="1">F5649</strain>
        <strain evidence="2">H6466</strain>
    </source>
</reference>
<proteinExistence type="predicted"/>
<reference evidence="4" key="1">
    <citation type="submission" date="2018-11" db="EMBL/GenBank/DDBJ databases">
        <title>Proposal to divide the Flavobacteriaceae and reorganize its genera based on Amino Acid Identity values calculated from whole genome sequences.</title>
        <authorList>
            <person name="Nicholson A.C."/>
            <person name="Gulvik C.A."/>
            <person name="Whitney A.M."/>
            <person name="Humrighouse B.W."/>
            <person name="Bell M."/>
            <person name="Holmes B."/>
            <person name="Steigerwalt A.B."/>
            <person name="Villarma A."/>
            <person name="Sheth M."/>
            <person name="Batra D."/>
            <person name="Pryor J."/>
            <person name="Bernardet J.-F."/>
            <person name="Hugo C."/>
            <person name="Kampfer P."/>
            <person name="Newman J.D."/>
            <person name="McQuiston J.R."/>
        </authorList>
    </citation>
    <scope>NUCLEOTIDE SEQUENCE [LARGE SCALE GENOMIC DNA]</scope>
    <source>
        <strain evidence="4">F5649</strain>
    </source>
</reference>
<organism evidence="2 3">
    <name type="scientific">Epilithonimonas vandammei</name>
    <dbReference type="NCBI Taxonomy" id="2487072"/>
    <lineage>
        <taxon>Bacteria</taxon>
        <taxon>Pseudomonadati</taxon>
        <taxon>Bacteroidota</taxon>
        <taxon>Flavobacteriia</taxon>
        <taxon>Flavobacteriales</taxon>
        <taxon>Weeksellaceae</taxon>
        <taxon>Chryseobacterium group</taxon>
        <taxon>Epilithonimonas</taxon>
    </lineage>
</organism>
<evidence type="ECO:0000313" key="3">
    <source>
        <dbReference type="Proteomes" id="UP000272316"/>
    </source>
</evidence>
<evidence type="ECO:0000313" key="1">
    <source>
        <dbReference type="EMBL" id="AZI41196.1"/>
    </source>
</evidence>
<gene>
    <name evidence="1" type="ORF">EIB74_15090</name>
    <name evidence="2" type="ORF">EIB75_02660</name>
</gene>
<dbReference type="OrthoDB" id="1423529at2"/>